<dbReference type="Pfam" id="PF01041">
    <property type="entry name" value="DegT_DnrJ_EryC1"/>
    <property type="match status" value="1"/>
</dbReference>
<organism evidence="3">
    <name type="scientific">hydrocarbon metagenome</name>
    <dbReference type="NCBI Taxonomy" id="938273"/>
    <lineage>
        <taxon>unclassified sequences</taxon>
        <taxon>metagenomes</taxon>
        <taxon>ecological metagenomes</taxon>
    </lineage>
</organism>
<dbReference type="PIRSF" id="PIRSF000390">
    <property type="entry name" value="PLP_StrS"/>
    <property type="match status" value="1"/>
</dbReference>
<sequence>MKSYTLESYLSQKTEINAAIFRVLTSGWYILGTEVLAFEQEFAEYLDASHTVGLGSGTDAIHVALRAGGIVPGDEVITVSHTAVATVAAIELSGATPVLVDIDPERYTMDPEALLDAINAKTRAVIVVHLYGHPADMVRIKEICDEYDLLLIEDCAQAHGARIDGRKVGTFGDFGTFSFYPTKNLGAFGDGGALVTDDADAAELARAIRQYGWIERNNSSICGLNSRLDELHAAILRVKLGMLDGDNSRRQRLAQIYDQELESTPLRTPDVSGDCEHAYHQYVVQADRRDELRQYLMEHGIDTMIHYPIPVHLQNAYRGRIELSGHLDVTEAICKLIVSLPMHPYLTDDEIVWVCDTIKGFFA</sequence>
<reference evidence="3" key="1">
    <citation type="journal article" date="2015" name="Proc. Natl. Acad. Sci. U.S.A.">
        <title>Networks of energetic and metabolic interactions define dynamics in microbial communities.</title>
        <authorList>
            <person name="Embree M."/>
            <person name="Liu J.K."/>
            <person name="Al-Bassam M.M."/>
            <person name="Zengler K."/>
        </authorList>
    </citation>
    <scope>NUCLEOTIDE SEQUENCE</scope>
</reference>
<dbReference type="EMBL" id="LNQE01001793">
    <property type="protein sequence ID" value="KUG05624.1"/>
    <property type="molecule type" value="Genomic_DNA"/>
</dbReference>
<gene>
    <name evidence="3" type="ORF">ASZ90_016941</name>
</gene>
<dbReference type="PANTHER" id="PTHR30244">
    <property type="entry name" value="TRANSAMINASE"/>
    <property type="match status" value="1"/>
</dbReference>
<evidence type="ECO:0000313" key="3">
    <source>
        <dbReference type="EMBL" id="KUG05624.1"/>
    </source>
</evidence>
<protein>
    <submittedName>
        <fullName evidence="3">Aminotransferase</fullName>
    </submittedName>
</protein>
<accession>A0A0W8EAP2</accession>
<dbReference type="Gene3D" id="3.40.640.10">
    <property type="entry name" value="Type I PLP-dependent aspartate aminotransferase-like (Major domain)"/>
    <property type="match status" value="1"/>
</dbReference>
<comment type="similarity">
    <text evidence="2">Belongs to the DegT/DnrJ/EryC1 family.</text>
</comment>
<evidence type="ECO:0000256" key="1">
    <source>
        <dbReference type="ARBA" id="ARBA00022898"/>
    </source>
</evidence>
<dbReference type="PANTHER" id="PTHR30244:SF36">
    <property type="entry name" value="3-OXO-GLUCOSE-6-PHOSPHATE:GLUTAMATE AMINOTRANSFERASE"/>
    <property type="match status" value="1"/>
</dbReference>
<proteinExistence type="inferred from homology"/>
<dbReference type="GO" id="GO:0008483">
    <property type="term" value="F:transaminase activity"/>
    <property type="evidence" value="ECO:0007669"/>
    <property type="project" value="UniProtKB-KW"/>
</dbReference>
<keyword evidence="3" id="KW-0808">Transferase</keyword>
<dbReference type="InterPro" id="IPR000653">
    <property type="entry name" value="DegT/StrS_aminotransferase"/>
</dbReference>
<comment type="caution">
    <text evidence="3">The sequence shown here is derived from an EMBL/GenBank/DDBJ whole genome shotgun (WGS) entry which is preliminary data.</text>
</comment>
<dbReference type="GO" id="GO:0000271">
    <property type="term" value="P:polysaccharide biosynthetic process"/>
    <property type="evidence" value="ECO:0007669"/>
    <property type="project" value="TreeGrafter"/>
</dbReference>
<dbReference type="Gene3D" id="3.90.1150.10">
    <property type="entry name" value="Aspartate Aminotransferase, domain 1"/>
    <property type="match status" value="1"/>
</dbReference>
<keyword evidence="3" id="KW-0032">Aminotransferase</keyword>
<evidence type="ECO:0000256" key="2">
    <source>
        <dbReference type="ARBA" id="ARBA00037999"/>
    </source>
</evidence>
<dbReference type="SUPFAM" id="SSF53383">
    <property type="entry name" value="PLP-dependent transferases"/>
    <property type="match status" value="1"/>
</dbReference>
<dbReference type="InterPro" id="IPR015421">
    <property type="entry name" value="PyrdxlP-dep_Trfase_major"/>
</dbReference>
<keyword evidence="1" id="KW-0663">Pyridoxal phosphate</keyword>
<dbReference type="InterPro" id="IPR015424">
    <property type="entry name" value="PyrdxlP-dep_Trfase"/>
</dbReference>
<name>A0A0W8EAP2_9ZZZZ</name>
<dbReference type="AlphaFoldDB" id="A0A0W8EAP2"/>
<dbReference type="CDD" id="cd00616">
    <property type="entry name" value="AHBA_syn"/>
    <property type="match status" value="1"/>
</dbReference>
<dbReference type="InterPro" id="IPR015422">
    <property type="entry name" value="PyrdxlP-dep_Trfase_small"/>
</dbReference>
<dbReference type="GO" id="GO:0030170">
    <property type="term" value="F:pyridoxal phosphate binding"/>
    <property type="evidence" value="ECO:0007669"/>
    <property type="project" value="TreeGrafter"/>
</dbReference>